<dbReference type="Pfam" id="PF07331">
    <property type="entry name" value="TctB"/>
    <property type="match status" value="1"/>
</dbReference>
<feature type="transmembrane region" description="Helical" evidence="1">
    <location>
        <begin position="51"/>
        <end position="69"/>
    </location>
</feature>
<keyword evidence="4" id="KW-1185">Reference proteome</keyword>
<name>A0A327LDD1_9BRAD</name>
<keyword evidence="1" id="KW-0472">Membrane</keyword>
<keyword evidence="1" id="KW-0812">Transmembrane</keyword>
<dbReference type="OrthoDB" id="5186924at2"/>
<feature type="transmembrane region" description="Helical" evidence="1">
    <location>
        <begin position="130"/>
        <end position="149"/>
    </location>
</feature>
<reference evidence="3 4" key="1">
    <citation type="submission" date="2017-07" db="EMBL/GenBank/DDBJ databases">
        <title>Draft Genome Sequences of Select Purple Nonsulfur Bacteria.</title>
        <authorList>
            <person name="Lasarre B."/>
            <person name="Mckinlay J.B."/>
        </authorList>
    </citation>
    <scope>NUCLEOTIDE SEQUENCE [LARGE SCALE GENOMIC DNA]</scope>
    <source>
        <strain evidence="3 4">DSM 5909</strain>
    </source>
</reference>
<protein>
    <recommendedName>
        <fullName evidence="2">DUF1468 domain-containing protein</fullName>
    </recommendedName>
</protein>
<evidence type="ECO:0000256" key="1">
    <source>
        <dbReference type="SAM" id="Phobius"/>
    </source>
</evidence>
<keyword evidence="1" id="KW-1133">Transmembrane helix</keyword>
<dbReference type="Proteomes" id="UP000249130">
    <property type="component" value="Unassembled WGS sequence"/>
</dbReference>
<organism evidence="3 4">
    <name type="scientific">Rhodoplanes roseus</name>
    <dbReference type="NCBI Taxonomy" id="29409"/>
    <lineage>
        <taxon>Bacteria</taxon>
        <taxon>Pseudomonadati</taxon>
        <taxon>Pseudomonadota</taxon>
        <taxon>Alphaproteobacteria</taxon>
        <taxon>Hyphomicrobiales</taxon>
        <taxon>Nitrobacteraceae</taxon>
        <taxon>Rhodoplanes</taxon>
    </lineage>
</organism>
<evidence type="ECO:0000313" key="4">
    <source>
        <dbReference type="Proteomes" id="UP000249130"/>
    </source>
</evidence>
<proteinExistence type="predicted"/>
<gene>
    <name evidence="3" type="ORF">CH341_02110</name>
</gene>
<feature type="transmembrane region" description="Helical" evidence="1">
    <location>
        <begin position="20"/>
        <end position="39"/>
    </location>
</feature>
<accession>A0A327LDD1</accession>
<evidence type="ECO:0000313" key="3">
    <source>
        <dbReference type="EMBL" id="RAI45818.1"/>
    </source>
</evidence>
<dbReference type="InterPro" id="IPR009936">
    <property type="entry name" value="DUF1468"/>
</dbReference>
<comment type="caution">
    <text evidence="3">The sequence shown here is derived from an EMBL/GenBank/DDBJ whole genome shotgun (WGS) entry which is preliminary data.</text>
</comment>
<feature type="transmembrane region" description="Helical" evidence="1">
    <location>
        <begin position="89"/>
        <end position="118"/>
    </location>
</feature>
<feature type="domain" description="DUF1468" evidence="2">
    <location>
        <begin position="21"/>
        <end position="152"/>
    </location>
</feature>
<sequence>MTCCSTAKGALVRIRLSTDFVTGLIFVSLGLFAIAYGWNYPLGTPSRIGPGYYPLLVSSGLVLLGAILIGRSLFVPGNPIEGMALRPLLFVLAGTFLFGLLVEKAGFVISGVLVVVFARLADHDFRPVEVGLLAAVLVTFIGALFWLGLSLPLRPFPQW</sequence>
<evidence type="ECO:0000259" key="2">
    <source>
        <dbReference type="Pfam" id="PF07331"/>
    </source>
</evidence>
<dbReference type="AlphaFoldDB" id="A0A327LDD1"/>
<dbReference type="EMBL" id="NPEX01000007">
    <property type="protein sequence ID" value="RAI45818.1"/>
    <property type="molecule type" value="Genomic_DNA"/>
</dbReference>